<dbReference type="GO" id="GO:0006351">
    <property type="term" value="P:DNA-templated transcription"/>
    <property type="evidence" value="ECO:0007669"/>
    <property type="project" value="UniProtKB-UniRule"/>
</dbReference>
<comment type="function">
    <text evidence="10">Promotes RNA polymerase assembly. Latches the N- and C-terminal regions of the beta' subunit thereby facilitating its interaction with the beta and alpha subunits.</text>
</comment>
<dbReference type="GO" id="GO:0003899">
    <property type="term" value="F:DNA-directed RNA polymerase activity"/>
    <property type="evidence" value="ECO:0007669"/>
    <property type="project" value="UniProtKB-UniRule"/>
</dbReference>
<dbReference type="GO" id="GO:0000428">
    <property type="term" value="C:DNA-directed RNA polymerase complex"/>
    <property type="evidence" value="ECO:0007669"/>
    <property type="project" value="UniProtKB-KW"/>
</dbReference>
<dbReference type="SUPFAM" id="SSF63562">
    <property type="entry name" value="RPB6/omega subunit-like"/>
    <property type="match status" value="1"/>
</dbReference>
<dbReference type="AlphaFoldDB" id="A0A939BDK7"/>
<comment type="similarity">
    <text evidence="1 10">Belongs to the RNA polymerase subunit omega family.</text>
</comment>
<evidence type="ECO:0000256" key="10">
    <source>
        <dbReference type="HAMAP-Rule" id="MF_00366"/>
    </source>
</evidence>
<evidence type="ECO:0000313" key="12">
    <source>
        <dbReference type="Proteomes" id="UP000774750"/>
    </source>
</evidence>
<evidence type="ECO:0000256" key="1">
    <source>
        <dbReference type="ARBA" id="ARBA00006711"/>
    </source>
</evidence>
<accession>A0A939BDK7</accession>
<comment type="subunit">
    <text evidence="10">The RNAP catalytic core consists of 2 alpha, 1 beta, 1 beta' and 1 omega subunit. When a sigma factor is associated with the core the holoenzyme is formed, which can initiate transcription.</text>
</comment>
<dbReference type="Proteomes" id="UP000774750">
    <property type="component" value="Unassembled WGS sequence"/>
</dbReference>
<dbReference type="EC" id="2.7.7.6" evidence="2 10"/>
<keyword evidence="4 10" id="KW-0240">DNA-directed RNA polymerase</keyword>
<evidence type="ECO:0000256" key="8">
    <source>
        <dbReference type="ARBA" id="ARBA00029924"/>
    </source>
</evidence>
<evidence type="ECO:0000256" key="7">
    <source>
        <dbReference type="ARBA" id="ARBA00023163"/>
    </source>
</evidence>
<dbReference type="Gene3D" id="3.90.940.10">
    <property type="match status" value="1"/>
</dbReference>
<reference evidence="11" key="2">
    <citation type="journal article" date="2021" name="Sci. Rep.">
        <title>The distribution of antibiotic resistance genes in chicken gut microbiota commensals.</title>
        <authorList>
            <person name="Juricova H."/>
            <person name="Matiasovicova J."/>
            <person name="Kubasova T."/>
            <person name="Cejkova D."/>
            <person name="Rychlik I."/>
        </authorList>
    </citation>
    <scope>NUCLEOTIDE SEQUENCE</scope>
    <source>
        <strain evidence="11">An559</strain>
    </source>
</reference>
<comment type="catalytic activity">
    <reaction evidence="9 10">
        <text>RNA(n) + a ribonucleoside 5'-triphosphate = RNA(n+1) + diphosphate</text>
        <dbReference type="Rhea" id="RHEA:21248"/>
        <dbReference type="Rhea" id="RHEA-COMP:14527"/>
        <dbReference type="Rhea" id="RHEA-COMP:17342"/>
        <dbReference type="ChEBI" id="CHEBI:33019"/>
        <dbReference type="ChEBI" id="CHEBI:61557"/>
        <dbReference type="ChEBI" id="CHEBI:140395"/>
        <dbReference type="EC" id="2.7.7.6"/>
    </reaction>
</comment>
<comment type="caution">
    <text evidence="11">The sequence shown here is derived from an EMBL/GenBank/DDBJ whole genome shotgun (WGS) entry which is preliminary data.</text>
</comment>
<dbReference type="GO" id="GO:0003677">
    <property type="term" value="F:DNA binding"/>
    <property type="evidence" value="ECO:0007669"/>
    <property type="project" value="UniProtKB-UniRule"/>
</dbReference>
<keyword evidence="12" id="KW-1185">Reference proteome</keyword>
<dbReference type="EMBL" id="JACJKY010000003">
    <property type="protein sequence ID" value="MBM6920006.1"/>
    <property type="molecule type" value="Genomic_DNA"/>
</dbReference>
<keyword evidence="5 10" id="KW-0808">Transferase</keyword>
<evidence type="ECO:0000313" key="11">
    <source>
        <dbReference type="EMBL" id="MBM6920006.1"/>
    </source>
</evidence>
<protein>
    <recommendedName>
        <fullName evidence="3 10">DNA-directed RNA polymerase subunit omega</fullName>
        <shortName evidence="10">RNAP omega subunit</shortName>
        <ecNumber evidence="2 10">2.7.7.6</ecNumber>
    </recommendedName>
    <alternativeName>
        <fullName evidence="10">RNA polymerase omega subunit</fullName>
    </alternativeName>
    <alternativeName>
        <fullName evidence="8 10">Transcriptase subunit omega</fullName>
    </alternativeName>
</protein>
<dbReference type="InterPro" id="IPR036161">
    <property type="entry name" value="RPB6/omega-like_sf"/>
</dbReference>
<evidence type="ECO:0000256" key="6">
    <source>
        <dbReference type="ARBA" id="ARBA00022695"/>
    </source>
</evidence>
<dbReference type="InterPro" id="IPR006110">
    <property type="entry name" value="Pol_omega/Rpo6/RPB6"/>
</dbReference>
<keyword evidence="7 10" id="KW-0804">Transcription</keyword>
<evidence type="ECO:0000256" key="9">
    <source>
        <dbReference type="ARBA" id="ARBA00048552"/>
    </source>
</evidence>
<dbReference type="HAMAP" id="MF_00366">
    <property type="entry name" value="RNApol_bact_RpoZ"/>
    <property type="match status" value="1"/>
</dbReference>
<gene>
    <name evidence="10" type="primary">rpoZ</name>
    <name evidence="11" type="ORF">H6A12_02370</name>
</gene>
<name>A0A939BDK7_9FIRM</name>
<evidence type="ECO:0000256" key="4">
    <source>
        <dbReference type="ARBA" id="ARBA00022478"/>
    </source>
</evidence>
<dbReference type="SMART" id="SM01409">
    <property type="entry name" value="RNA_pol_Rpb6"/>
    <property type="match status" value="1"/>
</dbReference>
<dbReference type="RefSeq" id="WP_204444384.1">
    <property type="nucleotide sequence ID" value="NZ_JACJKY010000003.1"/>
</dbReference>
<organism evidence="11 12">
    <name type="scientific">Merdimmobilis hominis</name>
    <dbReference type="NCBI Taxonomy" id="2897707"/>
    <lineage>
        <taxon>Bacteria</taxon>
        <taxon>Bacillati</taxon>
        <taxon>Bacillota</taxon>
        <taxon>Clostridia</taxon>
        <taxon>Eubacteriales</taxon>
        <taxon>Oscillospiraceae</taxon>
        <taxon>Merdimmobilis</taxon>
    </lineage>
</organism>
<sequence>MHRPSASDILQGNQSYYSLVIGVAKRARAIAEEAEENGEILIEKPVQLAVEQFARGDYKLVEREDIGKTLE</sequence>
<dbReference type="Pfam" id="PF01192">
    <property type="entry name" value="RNA_pol_Rpb6"/>
    <property type="match status" value="1"/>
</dbReference>
<keyword evidence="6 10" id="KW-0548">Nucleotidyltransferase</keyword>
<evidence type="ECO:0000256" key="3">
    <source>
        <dbReference type="ARBA" id="ARBA00013725"/>
    </source>
</evidence>
<reference evidence="11" key="1">
    <citation type="submission" date="2020-08" db="EMBL/GenBank/DDBJ databases">
        <authorList>
            <person name="Cejkova D."/>
            <person name="Kubasova T."/>
            <person name="Jahodarova E."/>
            <person name="Rychlik I."/>
        </authorList>
    </citation>
    <scope>NUCLEOTIDE SEQUENCE</scope>
    <source>
        <strain evidence="11">An559</strain>
    </source>
</reference>
<dbReference type="InterPro" id="IPR003716">
    <property type="entry name" value="DNA-dir_RNA_pol_omega"/>
</dbReference>
<evidence type="ECO:0000256" key="2">
    <source>
        <dbReference type="ARBA" id="ARBA00012418"/>
    </source>
</evidence>
<proteinExistence type="inferred from homology"/>
<evidence type="ECO:0000256" key="5">
    <source>
        <dbReference type="ARBA" id="ARBA00022679"/>
    </source>
</evidence>